<dbReference type="Gene3D" id="2.60.120.460">
    <property type="entry name" value="YjbQ-like"/>
    <property type="match status" value="1"/>
</dbReference>
<name>A0A4Q9GG40_9HYPH</name>
<keyword evidence="3" id="KW-1185">Reference proteome</keyword>
<reference evidence="2 3" key="1">
    <citation type="submission" date="2019-02" db="EMBL/GenBank/DDBJ databases">
        <title>Hansschlegelia quercus sp. nov., a novel methylotrophic bacterium from buds of oak (Quercus robur L.).</title>
        <authorList>
            <person name="Agafonova N.V."/>
            <person name="Kaparullina E.N."/>
            <person name="Grouzdev D.S."/>
            <person name="Doronina N.V."/>
        </authorList>
    </citation>
    <scope>NUCLEOTIDE SEQUENCE [LARGE SCALE GENOMIC DNA]</scope>
    <source>
        <strain evidence="2 3">Dub</strain>
    </source>
</reference>
<proteinExistence type="inferred from homology"/>
<protein>
    <submittedName>
        <fullName evidence="2">YjbQ family protein</fullName>
    </submittedName>
</protein>
<dbReference type="SUPFAM" id="SSF111038">
    <property type="entry name" value="YjbQ-like"/>
    <property type="match status" value="1"/>
</dbReference>
<dbReference type="OrthoDB" id="9801725at2"/>
<dbReference type="InterPro" id="IPR035917">
    <property type="entry name" value="YjbQ-like_sf"/>
</dbReference>
<evidence type="ECO:0000313" key="2">
    <source>
        <dbReference type="EMBL" id="TBN52426.1"/>
    </source>
</evidence>
<dbReference type="PIRSF" id="PIRSF004681">
    <property type="entry name" value="UCP004681"/>
    <property type="match status" value="1"/>
</dbReference>
<sequence length="155" mass="16744">MHEMASTDIRSGAADHQVIARISVRTRGPGLTDITREVADALSKGDAGDGLATIFVRHTSASLLIQENASPEVREDLVDALARLAPEDAGWRHDLEGPDDMPAHVKAMLTGVSLSIPVIDGRLALGTWQGIFLIEHRARSHEREIIVHFLGSRGS</sequence>
<comment type="similarity">
    <text evidence="1">Belongs to the UPF0047 family.</text>
</comment>
<gene>
    <name evidence="2" type="ORF">EYR15_11335</name>
</gene>
<dbReference type="PROSITE" id="PS01314">
    <property type="entry name" value="UPF0047"/>
    <property type="match status" value="1"/>
</dbReference>
<comment type="caution">
    <text evidence="2">The sequence shown here is derived from an EMBL/GenBank/DDBJ whole genome shotgun (WGS) entry which is preliminary data.</text>
</comment>
<dbReference type="Proteomes" id="UP000291613">
    <property type="component" value="Unassembled WGS sequence"/>
</dbReference>
<dbReference type="PANTHER" id="PTHR30615:SF8">
    <property type="entry name" value="UPF0047 PROTEIN C4A8.02C"/>
    <property type="match status" value="1"/>
</dbReference>
<accession>A0A4Q9GG40</accession>
<dbReference type="Pfam" id="PF01894">
    <property type="entry name" value="YjbQ"/>
    <property type="match status" value="1"/>
</dbReference>
<dbReference type="AlphaFoldDB" id="A0A4Q9GG40"/>
<dbReference type="InterPro" id="IPR001602">
    <property type="entry name" value="UPF0047_YjbQ-like"/>
</dbReference>
<dbReference type="EMBL" id="SIUB01000005">
    <property type="protein sequence ID" value="TBN52426.1"/>
    <property type="molecule type" value="Genomic_DNA"/>
</dbReference>
<evidence type="ECO:0000313" key="3">
    <source>
        <dbReference type="Proteomes" id="UP000291613"/>
    </source>
</evidence>
<dbReference type="PANTHER" id="PTHR30615">
    <property type="entry name" value="UNCHARACTERIZED PROTEIN YJBQ-RELATED"/>
    <property type="match status" value="1"/>
</dbReference>
<evidence type="ECO:0000256" key="1">
    <source>
        <dbReference type="ARBA" id="ARBA00005534"/>
    </source>
</evidence>
<dbReference type="NCBIfam" id="TIGR00149">
    <property type="entry name" value="TIGR00149_YjbQ"/>
    <property type="match status" value="1"/>
</dbReference>
<organism evidence="2 3">
    <name type="scientific">Hansschlegelia quercus</name>
    <dbReference type="NCBI Taxonomy" id="2528245"/>
    <lineage>
        <taxon>Bacteria</taxon>
        <taxon>Pseudomonadati</taxon>
        <taxon>Pseudomonadota</taxon>
        <taxon>Alphaproteobacteria</taxon>
        <taxon>Hyphomicrobiales</taxon>
        <taxon>Methylopilaceae</taxon>
        <taxon>Hansschlegelia</taxon>
    </lineage>
</organism>